<evidence type="ECO:0000313" key="2">
    <source>
        <dbReference type="Proteomes" id="UP000499080"/>
    </source>
</evidence>
<proteinExistence type="predicted"/>
<dbReference type="Proteomes" id="UP000499080">
    <property type="component" value="Unassembled WGS sequence"/>
</dbReference>
<gene>
    <name evidence="1" type="ORF">AVEN_104309_1</name>
</gene>
<dbReference type="AlphaFoldDB" id="A0A4Y2BX63"/>
<keyword evidence="2" id="KW-1185">Reference proteome</keyword>
<comment type="caution">
    <text evidence="1">The sequence shown here is derived from an EMBL/GenBank/DDBJ whole genome shotgun (WGS) entry which is preliminary data.</text>
</comment>
<organism evidence="1 2">
    <name type="scientific">Araneus ventricosus</name>
    <name type="common">Orbweaver spider</name>
    <name type="synonym">Epeira ventricosa</name>
    <dbReference type="NCBI Taxonomy" id="182803"/>
    <lineage>
        <taxon>Eukaryota</taxon>
        <taxon>Metazoa</taxon>
        <taxon>Ecdysozoa</taxon>
        <taxon>Arthropoda</taxon>
        <taxon>Chelicerata</taxon>
        <taxon>Arachnida</taxon>
        <taxon>Araneae</taxon>
        <taxon>Araneomorphae</taxon>
        <taxon>Entelegynae</taxon>
        <taxon>Araneoidea</taxon>
        <taxon>Araneidae</taxon>
        <taxon>Araneus</taxon>
    </lineage>
</organism>
<reference evidence="1 2" key="1">
    <citation type="journal article" date="2019" name="Sci. Rep.">
        <title>Orb-weaving spider Araneus ventricosus genome elucidates the spidroin gene catalogue.</title>
        <authorList>
            <person name="Kono N."/>
            <person name="Nakamura H."/>
            <person name="Ohtoshi R."/>
            <person name="Moran D.A.P."/>
            <person name="Shinohara A."/>
            <person name="Yoshida Y."/>
            <person name="Fujiwara M."/>
            <person name="Mori M."/>
            <person name="Tomita M."/>
            <person name="Arakawa K."/>
        </authorList>
    </citation>
    <scope>NUCLEOTIDE SEQUENCE [LARGE SCALE GENOMIC DNA]</scope>
</reference>
<evidence type="ECO:0000313" key="1">
    <source>
        <dbReference type="EMBL" id="GBL96065.1"/>
    </source>
</evidence>
<dbReference type="EMBL" id="BGPR01000117">
    <property type="protein sequence ID" value="GBL96065.1"/>
    <property type="molecule type" value="Genomic_DNA"/>
</dbReference>
<accession>A0A4Y2BX63</accession>
<name>A0A4Y2BX63_ARAVE</name>
<sequence length="151" mass="17016">MKAKVYEILVDSNENLVSSISEANKRSEICPGSSRNFEIPCYMPTHICVRASGQTSRHLLRHVHVVNSITREEYIGGGAMLCDSDWSTSISQTFLGIVLTHPVEEFKINENVRNAFCVYQNMQITTRWMAELSKKISAFQAELLALHPAVE</sequence>
<protein>
    <submittedName>
        <fullName evidence="1">Uncharacterized protein</fullName>
    </submittedName>
</protein>